<comment type="caution">
    <text evidence="3">The sequence shown here is derived from an EMBL/GenBank/DDBJ whole genome shotgun (WGS) entry which is preliminary data.</text>
</comment>
<feature type="region of interest" description="Disordered" evidence="1">
    <location>
        <begin position="682"/>
        <end position="809"/>
    </location>
</feature>
<dbReference type="EMBL" id="LNIX01000004">
    <property type="protein sequence ID" value="OXA55924.1"/>
    <property type="molecule type" value="Genomic_DNA"/>
</dbReference>
<feature type="compositionally biased region" description="Basic residues" evidence="1">
    <location>
        <begin position="773"/>
        <end position="782"/>
    </location>
</feature>
<dbReference type="STRING" id="158441.A0A226EFU4"/>
<evidence type="ECO:0000313" key="3">
    <source>
        <dbReference type="EMBL" id="OXA55924.1"/>
    </source>
</evidence>
<dbReference type="SUPFAM" id="SSF47986">
    <property type="entry name" value="DEATH domain"/>
    <property type="match status" value="2"/>
</dbReference>
<dbReference type="PROSITE" id="PS50017">
    <property type="entry name" value="DEATH_DOMAIN"/>
    <property type="match status" value="1"/>
</dbReference>
<feature type="domain" description="Death" evidence="2">
    <location>
        <begin position="831"/>
        <end position="902"/>
    </location>
</feature>
<feature type="region of interest" description="Disordered" evidence="1">
    <location>
        <begin position="1"/>
        <end position="65"/>
    </location>
</feature>
<name>A0A226EFU4_FOLCA</name>
<dbReference type="OrthoDB" id="1394818at2759"/>
<feature type="compositionally biased region" description="Basic and acidic residues" evidence="1">
    <location>
        <begin position="737"/>
        <end position="746"/>
    </location>
</feature>
<dbReference type="InterPro" id="IPR016729">
    <property type="entry name" value="FADD"/>
</dbReference>
<gene>
    <name evidence="3" type="ORF">Fcan01_09722</name>
</gene>
<dbReference type="Pfam" id="PF00531">
    <property type="entry name" value="Death"/>
    <property type="match status" value="1"/>
</dbReference>
<keyword evidence="4" id="KW-1185">Reference proteome</keyword>
<feature type="compositionally biased region" description="Basic residues" evidence="1">
    <location>
        <begin position="24"/>
        <end position="47"/>
    </location>
</feature>
<evidence type="ECO:0000259" key="2">
    <source>
        <dbReference type="PROSITE" id="PS50017"/>
    </source>
</evidence>
<dbReference type="AlphaFoldDB" id="A0A226EFU4"/>
<proteinExistence type="predicted"/>
<dbReference type="Proteomes" id="UP000198287">
    <property type="component" value="Unassembled WGS sequence"/>
</dbReference>
<protein>
    <recommendedName>
        <fullName evidence="2">Death domain-containing protein</fullName>
    </recommendedName>
</protein>
<feature type="region of interest" description="Disordered" evidence="1">
    <location>
        <begin position="582"/>
        <end position="603"/>
    </location>
</feature>
<dbReference type="GO" id="GO:0007165">
    <property type="term" value="P:signal transduction"/>
    <property type="evidence" value="ECO:0007669"/>
    <property type="project" value="InterPro"/>
</dbReference>
<dbReference type="InterPro" id="IPR011029">
    <property type="entry name" value="DEATH-like_dom_sf"/>
</dbReference>
<dbReference type="CDD" id="cd01670">
    <property type="entry name" value="Death"/>
    <property type="match status" value="1"/>
</dbReference>
<feature type="compositionally biased region" description="Low complexity" evidence="1">
    <location>
        <begin position="695"/>
        <end position="710"/>
    </location>
</feature>
<sequence>MTTPFATDAPRETTPPKEPLPSRGSRRRRRGRHRSSKNLRRRQRRHSSSSESDSSEEEDLSPPSSRVLPVLNFATYSHHCSVQQRTSILSPRRSSRLLAKVMDFQAEATAEAEVTTSDYGSLSVTTSLATTTTTTTQNLTSSSILSDELSILSIDDILTTTDSSQPSSSSTHPPPYTTISLHQHSSIYLLIPQKTYNLRSSQNLLTITLTPLPPPELTRVQDTLQIHSPLIQLLEINHPTYDFKLTPLISMPTPEDLLATEKTHLYTYPALTHLDTLTPRNSYTTFFITSPGSYLLIPKPPPIKLRKTLKPGEELELKITNPIFISVKFPPNSTTYELTTELKIYQDNYQENTPLPDSTPAAPVIYLRPHSVSFLKPVEITVEILNYREIVSLGAELKVFQCSESSVLEIPFKIIETQEKTLIHFTVLGFSYFRLLWTCLTSTLITAKLGLSSLFTQNPGTWMKCQATMDQFNNNQFGLEISIYKSDYPEVRAYSHIVGVSTSKLVKFGKFLVNVKSELFEANLEAGEEAGLVKEEEFWGQEMNFQFSLRFKQAKSIDRGPIGKVLVKHKNSTIFEFNIQKQGNEGEQQDKSNEFLSDDGNPNSRWSTMALQELGTNLFITDSDNWKTFAKYLKFTKHEIKTKFKTQADPFRAILDCYRARGGTPEEFIKSLYEVHRSIKFSGGASGGETKSPAGSLSSRKSNKSSGFGSMEVVGIVAGPRKELDTEEGSSSSSSDDGERPERNDVTKSSPVAAGSKKTKSSIKVKKSEKPPAKKKRKKSKKKSEEDEEDEEESSDEHNSSKSSQNLRTSTTLLDSTTSLWDFSLHLNSSSWKALGRSLQLEESTLVNIEQTHRHAGNRECFYQVLLQWRESYPKQCTCGTLYSALVKEGMVAQAKKMKLYFSL</sequence>
<dbReference type="Gene3D" id="1.10.533.10">
    <property type="entry name" value="Death Domain, Fas"/>
    <property type="match status" value="1"/>
</dbReference>
<evidence type="ECO:0000256" key="1">
    <source>
        <dbReference type="SAM" id="MobiDB-lite"/>
    </source>
</evidence>
<feature type="compositionally biased region" description="Acidic residues" evidence="1">
    <location>
        <begin position="786"/>
        <end position="795"/>
    </location>
</feature>
<dbReference type="InterPro" id="IPR000488">
    <property type="entry name" value="Death_dom"/>
</dbReference>
<dbReference type="PANTHER" id="PTHR15077:SF12">
    <property type="entry name" value="DEATH DOMAIN-CONTAINING PROTEIN"/>
    <property type="match status" value="1"/>
</dbReference>
<reference evidence="3 4" key="1">
    <citation type="submission" date="2015-12" db="EMBL/GenBank/DDBJ databases">
        <title>The genome of Folsomia candida.</title>
        <authorList>
            <person name="Faddeeva A."/>
            <person name="Derks M.F."/>
            <person name="Anvar Y."/>
            <person name="Smit S."/>
            <person name="Van Straalen N."/>
            <person name="Roelofs D."/>
        </authorList>
    </citation>
    <scope>NUCLEOTIDE SEQUENCE [LARGE SCALE GENOMIC DNA]</scope>
    <source>
        <strain evidence="3 4">VU population</strain>
        <tissue evidence="3">Whole body</tissue>
    </source>
</reference>
<evidence type="ECO:0000313" key="4">
    <source>
        <dbReference type="Proteomes" id="UP000198287"/>
    </source>
</evidence>
<organism evidence="3 4">
    <name type="scientific">Folsomia candida</name>
    <name type="common">Springtail</name>
    <dbReference type="NCBI Taxonomy" id="158441"/>
    <lineage>
        <taxon>Eukaryota</taxon>
        <taxon>Metazoa</taxon>
        <taxon>Ecdysozoa</taxon>
        <taxon>Arthropoda</taxon>
        <taxon>Hexapoda</taxon>
        <taxon>Collembola</taxon>
        <taxon>Entomobryomorpha</taxon>
        <taxon>Isotomoidea</taxon>
        <taxon>Isotomidae</taxon>
        <taxon>Proisotominae</taxon>
        <taxon>Folsomia</taxon>
    </lineage>
</organism>
<accession>A0A226EFU4</accession>
<dbReference type="PANTHER" id="PTHR15077">
    <property type="entry name" value="FAS-ASSOCIATING DEATH DOMAIN-CONTAINING PROTEIN FADD"/>
    <property type="match status" value="1"/>
</dbReference>